<dbReference type="InterPro" id="IPR036737">
    <property type="entry name" value="OmpA-like_sf"/>
</dbReference>
<reference evidence="4" key="1">
    <citation type="submission" date="2017-01" db="EMBL/GenBank/DDBJ databases">
        <authorList>
            <person name="Varghese N."/>
            <person name="Submissions S."/>
        </authorList>
    </citation>
    <scope>NUCLEOTIDE SEQUENCE [LARGE SCALE GENOMIC DNA]</scope>
    <source>
        <strain evidence="4">UM1</strain>
    </source>
</reference>
<organism evidence="3 4">
    <name type="scientific">Solilutibacter tolerans</name>
    <dbReference type="NCBI Taxonomy" id="1604334"/>
    <lineage>
        <taxon>Bacteria</taxon>
        <taxon>Pseudomonadati</taxon>
        <taxon>Pseudomonadota</taxon>
        <taxon>Gammaproteobacteria</taxon>
        <taxon>Lysobacterales</taxon>
        <taxon>Lysobacteraceae</taxon>
        <taxon>Solilutibacter</taxon>
    </lineage>
</organism>
<dbReference type="InterPro" id="IPR050330">
    <property type="entry name" value="Bact_OuterMem_StrucFunc"/>
</dbReference>
<evidence type="ECO:0000259" key="2">
    <source>
        <dbReference type="PROSITE" id="PS51123"/>
    </source>
</evidence>
<protein>
    <submittedName>
        <fullName evidence="3">OmpA-OmpF porin, OOP family</fullName>
    </submittedName>
</protein>
<evidence type="ECO:0000256" key="1">
    <source>
        <dbReference type="PROSITE-ProRule" id="PRU00473"/>
    </source>
</evidence>
<dbReference type="InterPro" id="IPR006665">
    <property type="entry name" value="OmpA-like"/>
</dbReference>
<dbReference type="RefSeq" id="WP_165688587.1">
    <property type="nucleotide sequence ID" value="NZ_FTLW01000004.1"/>
</dbReference>
<dbReference type="InterPro" id="IPR028974">
    <property type="entry name" value="TSP_type-3_rpt"/>
</dbReference>
<dbReference type="Proteomes" id="UP000241788">
    <property type="component" value="Unassembled WGS sequence"/>
</dbReference>
<feature type="domain" description="OmpA-like" evidence="2">
    <location>
        <begin position="64"/>
        <end position="183"/>
    </location>
</feature>
<keyword evidence="1" id="KW-0472">Membrane</keyword>
<dbReference type="Pfam" id="PF00691">
    <property type="entry name" value="OmpA"/>
    <property type="match status" value="1"/>
</dbReference>
<evidence type="ECO:0000313" key="3">
    <source>
        <dbReference type="EMBL" id="SIQ89661.1"/>
    </source>
</evidence>
<dbReference type="PROSITE" id="PS51123">
    <property type="entry name" value="OMPA_2"/>
    <property type="match status" value="1"/>
</dbReference>
<dbReference type="STRING" id="1604334.SAMN05421546_2064"/>
<dbReference type="CDD" id="cd07185">
    <property type="entry name" value="OmpA_C-like"/>
    <property type="match status" value="1"/>
</dbReference>
<gene>
    <name evidence="3" type="ORF">SAMN05421546_2064</name>
</gene>
<name>A0A1N6WHX5_9GAMM</name>
<dbReference type="Gene3D" id="3.30.1330.60">
    <property type="entry name" value="OmpA-like domain"/>
    <property type="match status" value="1"/>
</dbReference>
<dbReference type="EMBL" id="FTLW01000004">
    <property type="protein sequence ID" value="SIQ89661.1"/>
    <property type="molecule type" value="Genomic_DNA"/>
</dbReference>
<proteinExistence type="predicted"/>
<sequence length="183" mass="19533">MKFGLSAFLSLVVLLPGCQSLHIYEPTNSNSIVMDDDGDGISNARDTCSATDAHEPVGPDGCPVSLIKEQVGNIILFHRGSAKITPKGETVIFNLLSAEIREFPSAVIEVEGYADVCGSDAADFALSELRAKNVAEHMISNGLDASRIRSVVGFGHRRPSSTTPSKCDQPFNDRVVIVGKMAN</sequence>
<dbReference type="GO" id="GO:0005509">
    <property type="term" value="F:calcium ion binding"/>
    <property type="evidence" value="ECO:0007669"/>
    <property type="project" value="InterPro"/>
</dbReference>
<dbReference type="PANTHER" id="PTHR30329:SF21">
    <property type="entry name" value="LIPOPROTEIN YIAD-RELATED"/>
    <property type="match status" value="1"/>
</dbReference>
<dbReference type="GO" id="GO:0016020">
    <property type="term" value="C:membrane"/>
    <property type="evidence" value="ECO:0007669"/>
    <property type="project" value="UniProtKB-UniRule"/>
</dbReference>
<dbReference type="SUPFAM" id="SSF103088">
    <property type="entry name" value="OmpA-like"/>
    <property type="match status" value="1"/>
</dbReference>
<dbReference type="SUPFAM" id="SSF103647">
    <property type="entry name" value="TSP type-3 repeat"/>
    <property type="match status" value="1"/>
</dbReference>
<evidence type="ECO:0000313" key="4">
    <source>
        <dbReference type="Proteomes" id="UP000241788"/>
    </source>
</evidence>
<accession>A0A1N6WHX5</accession>
<keyword evidence="4" id="KW-1185">Reference proteome</keyword>
<dbReference type="PANTHER" id="PTHR30329">
    <property type="entry name" value="STATOR ELEMENT OF FLAGELLAR MOTOR COMPLEX"/>
    <property type="match status" value="1"/>
</dbReference>
<dbReference type="AlphaFoldDB" id="A0A1N6WHX5"/>